<accession>A0A1X6X0R2</accession>
<comment type="cofactor">
    <cofactor evidence="2 12">
        <name>Mg(2+)</name>
        <dbReference type="ChEBI" id="CHEBI:18420"/>
    </cofactor>
</comment>
<gene>
    <name evidence="14" type="ORF">FM110_07475</name>
</gene>
<dbReference type="GO" id="GO:0046656">
    <property type="term" value="P:folic acid biosynthetic process"/>
    <property type="evidence" value="ECO:0007669"/>
    <property type="project" value="UniProtKB-KW"/>
</dbReference>
<dbReference type="OrthoDB" id="9811744at2"/>
<dbReference type="UniPathway" id="UPA00077">
    <property type="reaction ID" value="UER00156"/>
</dbReference>
<sequence length="297" mass="31040">MTSAPAPPPVPAVRHPAGLPPHLAAREDTLVMGILNITADSFSDGGAHLAPADALEHGRRLAAQGAAIIDIGGESTRPGAARVSAEDELARVIPAVRALSAEGICVSVDTMRAVVAEESVKAGAIIINDVSGGLADPAMGTTCARARTRLGEPPVYVAMHWRGHSDVMVARDVYDDVAADTARELGERIDALVADGIERDRIVADPGLGFAKNGASNWEVLARWEQMEAFDLPLLIGASRKRFVQALFTEELAVDRDHATAAISAYSALHGAWCVRVHDVPGSVAAVAVAAALREHA</sequence>
<dbReference type="CDD" id="cd00739">
    <property type="entry name" value="DHPS"/>
    <property type="match status" value="1"/>
</dbReference>
<evidence type="ECO:0000259" key="13">
    <source>
        <dbReference type="PROSITE" id="PS50972"/>
    </source>
</evidence>
<dbReference type="RefSeq" id="WP_087104123.1">
    <property type="nucleotide sequence ID" value="NZ_FWFG01000064.1"/>
</dbReference>
<dbReference type="Pfam" id="PF00809">
    <property type="entry name" value="Pterin_bind"/>
    <property type="match status" value="1"/>
</dbReference>
<evidence type="ECO:0000256" key="5">
    <source>
        <dbReference type="ARBA" id="ARBA00012458"/>
    </source>
</evidence>
<dbReference type="NCBIfam" id="TIGR01496">
    <property type="entry name" value="DHPS"/>
    <property type="match status" value="1"/>
</dbReference>
<evidence type="ECO:0000313" key="14">
    <source>
        <dbReference type="EMBL" id="SLM92025.1"/>
    </source>
</evidence>
<dbReference type="InterPro" id="IPR000489">
    <property type="entry name" value="Pterin-binding_dom"/>
</dbReference>
<keyword evidence="7 12" id="KW-0808">Transferase</keyword>
<dbReference type="InterPro" id="IPR006390">
    <property type="entry name" value="DHP_synth_dom"/>
</dbReference>
<comment type="function">
    <text evidence="12">Catalyzes the condensation of para-aminobenzoate (pABA) with 6-hydroxymethyl-7,8-dihydropterin diphosphate (DHPt-PP) to form 7,8-dihydropteroate (H2Pte), the immediate precursor of folate derivatives.</text>
</comment>
<keyword evidence="9 12" id="KW-0460">Magnesium</keyword>
<dbReference type="PROSITE" id="PS50972">
    <property type="entry name" value="PTERIN_BINDING"/>
    <property type="match status" value="1"/>
</dbReference>
<dbReference type="EMBL" id="FWFG01000064">
    <property type="protein sequence ID" value="SLM92025.1"/>
    <property type="molecule type" value="Genomic_DNA"/>
</dbReference>
<feature type="domain" description="Pterin-binding" evidence="13">
    <location>
        <begin position="29"/>
        <end position="288"/>
    </location>
</feature>
<evidence type="ECO:0000313" key="15">
    <source>
        <dbReference type="Proteomes" id="UP000195981"/>
    </source>
</evidence>
<keyword evidence="10 12" id="KW-0289">Folate biosynthesis</keyword>
<evidence type="ECO:0000256" key="1">
    <source>
        <dbReference type="ARBA" id="ARBA00000012"/>
    </source>
</evidence>
<evidence type="ECO:0000256" key="11">
    <source>
        <dbReference type="ARBA" id="ARBA00030193"/>
    </source>
</evidence>
<keyword evidence="8 12" id="KW-0479">Metal-binding</keyword>
<protein>
    <recommendedName>
        <fullName evidence="6 12">Dihydropteroate synthase</fullName>
        <shortName evidence="12">DHPS</shortName>
        <ecNumber evidence="5 12">2.5.1.15</ecNumber>
    </recommendedName>
    <alternativeName>
        <fullName evidence="11 12">Dihydropteroate pyrophosphorylase</fullName>
    </alternativeName>
</protein>
<comment type="catalytic activity">
    <reaction evidence="1">
        <text>(7,8-dihydropterin-6-yl)methyl diphosphate + 4-aminobenzoate = 7,8-dihydropteroate + diphosphate</text>
        <dbReference type="Rhea" id="RHEA:19949"/>
        <dbReference type="ChEBI" id="CHEBI:17836"/>
        <dbReference type="ChEBI" id="CHEBI:17839"/>
        <dbReference type="ChEBI" id="CHEBI:33019"/>
        <dbReference type="ChEBI" id="CHEBI:72950"/>
        <dbReference type="EC" id="2.5.1.15"/>
    </reaction>
</comment>
<dbReference type="GO" id="GO:0005829">
    <property type="term" value="C:cytosol"/>
    <property type="evidence" value="ECO:0007669"/>
    <property type="project" value="TreeGrafter"/>
</dbReference>
<evidence type="ECO:0000256" key="9">
    <source>
        <dbReference type="ARBA" id="ARBA00022842"/>
    </source>
</evidence>
<comment type="similarity">
    <text evidence="4 12">Belongs to the DHPS family.</text>
</comment>
<dbReference type="Gene3D" id="3.20.20.20">
    <property type="entry name" value="Dihydropteroate synthase-like"/>
    <property type="match status" value="1"/>
</dbReference>
<evidence type="ECO:0000256" key="12">
    <source>
        <dbReference type="RuleBase" id="RU361205"/>
    </source>
</evidence>
<evidence type="ECO:0000256" key="3">
    <source>
        <dbReference type="ARBA" id="ARBA00004763"/>
    </source>
</evidence>
<dbReference type="PROSITE" id="PS00792">
    <property type="entry name" value="DHPS_1"/>
    <property type="match status" value="1"/>
</dbReference>
<evidence type="ECO:0000256" key="4">
    <source>
        <dbReference type="ARBA" id="ARBA00009503"/>
    </source>
</evidence>
<dbReference type="PANTHER" id="PTHR20941">
    <property type="entry name" value="FOLATE SYNTHESIS PROTEINS"/>
    <property type="match status" value="1"/>
</dbReference>
<dbReference type="Proteomes" id="UP000195981">
    <property type="component" value="Unassembled WGS sequence"/>
</dbReference>
<dbReference type="PANTHER" id="PTHR20941:SF1">
    <property type="entry name" value="FOLIC ACID SYNTHESIS PROTEIN FOL1"/>
    <property type="match status" value="1"/>
</dbReference>
<evidence type="ECO:0000256" key="7">
    <source>
        <dbReference type="ARBA" id="ARBA00022679"/>
    </source>
</evidence>
<name>A0A1X6X0R2_9MICO</name>
<organism evidence="14 15">
    <name type="scientific">Brachybacterium nesterenkovii</name>
    <dbReference type="NCBI Taxonomy" id="47847"/>
    <lineage>
        <taxon>Bacteria</taxon>
        <taxon>Bacillati</taxon>
        <taxon>Actinomycetota</taxon>
        <taxon>Actinomycetes</taxon>
        <taxon>Micrococcales</taxon>
        <taxon>Dermabacteraceae</taxon>
        <taxon>Brachybacterium</taxon>
    </lineage>
</organism>
<reference evidence="14 15" key="1">
    <citation type="submission" date="2017-02" db="EMBL/GenBank/DDBJ databases">
        <authorList>
            <person name="Peterson S.W."/>
        </authorList>
    </citation>
    <scope>NUCLEOTIDE SEQUENCE [LARGE SCALE GENOMIC DNA]</scope>
    <source>
        <strain evidence="14 15">CIP104813</strain>
    </source>
</reference>
<dbReference type="AlphaFoldDB" id="A0A1X6X0R2"/>
<dbReference type="FunFam" id="3.20.20.20:FF:000006">
    <property type="entry name" value="Dihydropteroate synthase"/>
    <property type="match status" value="1"/>
</dbReference>
<evidence type="ECO:0000256" key="10">
    <source>
        <dbReference type="ARBA" id="ARBA00022909"/>
    </source>
</evidence>
<dbReference type="InterPro" id="IPR011005">
    <property type="entry name" value="Dihydropteroate_synth-like_sf"/>
</dbReference>
<proteinExistence type="inferred from homology"/>
<dbReference type="PROSITE" id="PS00793">
    <property type="entry name" value="DHPS_2"/>
    <property type="match status" value="1"/>
</dbReference>
<comment type="pathway">
    <text evidence="3 12">Cofactor biosynthesis; tetrahydrofolate biosynthesis; 7,8-dihydrofolate from 2-amino-4-hydroxy-6-hydroxymethyl-7,8-dihydropteridine diphosphate and 4-aminobenzoate: step 1/2.</text>
</comment>
<evidence type="ECO:0000256" key="6">
    <source>
        <dbReference type="ARBA" id="ARBA00016919"/>
    </source>
</evidence>
<keyword evidence="15" id="KW-1185">Reference proteome</keyword>
<dbReference type="EC" id="2.5.1.15" evidence="5 12"/>
<dbReference type="GO" id="GO:0046872">
    <property type="term" value="F:metal ion binding"/>
    <property type="evidence" value="ECO:0007669"/>
    <property type="project" value="UniProtKB-KW"/>
</dbReference>
<evidence type="ECO:0000256" key="2">
    <source>
        <dbReference type="ARBA" id="ARBA00001946"/>
    </source>
</evidence>
<dbReference type="GO" id="GO:0004156">
    <property type="term" value="F:dihydropteroate synthase activity"/>
    <property type="evidence" value="ECO:0007669"/>
    <property type="project" value="UniProtKB-EC"/>
</dbReference>
<evidence type="ECO:0000256" key="8">
    <source>
        <dbReference type="ARBA" id="ARBA00022723"/>
    </source>
</evidence>
<dbReference type="SUPFAM" id="SSF51717">
    <property type="entry name" value="Dihydropteroate synthetase-like"/>
    <property type="match status" value="1"/>
</dbReference>
<dbReference type="InterPro" id="IPR045031">
    <property type="entry name" value="DHP_synth-like"/>
</dbReference>
<dbReference type="GO" id="GO:0046654">
    <property type="term" value="P:tetrahydrofolate biosynthetic process"/>
    <property type="evidence" value="ECO:0007669"/>
    <property type="project" value="UniProtKB-UniPathway"/>
</dbReference>